<keyword evidence="10" id="KW-1185">Reference proteome</keyword>
<dbReference type="OMA" id="SEEFNTH"/>
<evidence type="ECO:0000256" key="4">
    <source>
        <dbReference type="ARBA" id="ARBA00023329"/>
    </source>
</evidence>
<reference evidence="9 10" key="1">
    <citation type="submission" date="2012-10" db="EMBL/GenBank/DDBJ databases">
        <authorList>
            <person name="Zafar N."/>
            <person name="Inman J."/>
            <person name="Hall N."/>
            <person name="Lorenzi H."/>
            <person name="Caler E."/>
        </authorList>
    </citation>
    <scope>NUCLEOTIDE SEQUENCE [LARGE SCALE GENOMIC DNA]</scope>
    <source>
        <strain evidence="9 10">IP1</strain>
    </source>
</reference>
<dbReference type="OrthoDB" id="20611at2759"/>
<organism evidence="9 10">
    <name type="scientific">Entamoeba invadens IP1</name>
    <dbReference type="NCBI Taxonomy" id="370355"/>
    <lineage>
        <taxon>Eukaryota</taxon>
        <taxon>Amoebozoa</taxon>
        <taxon>Evosea</taxon>
        <taxon>Archamoebae</taxon>
        <taxon>Mastigamoebida</taxon>
        <taxon>Entamoebidae</taxon>
        <taxon>Entamoeba</taxon>
    </lineage>
</organism>
<dbReference type="SMART" id="SM00799">
    <property type="entry name" value="DENN"/>
    <property type="match status" value="1"/>
</dbReference>
<dbReference type="Pfam" id="PF02141">
    <property type="entry name" value="DENN"/>
    <property type="match status" value="1"/>
</dbReference>
<dbReference type="SMART" id="SM00800">
    <property type="entry name" value="uDENN"/>
    <property type="match status" value="1"/>
</dbReference>
<dbReference type="InterPro" id="IPR037516">
    <property type="entry name" value="Tripartite_DENN"/>
</dbReference>
<dbReference type="Gene3D" id="3.30.450.200">
    <property type="match status" value="1"/>
</dbReference>
<dbReference type="GO" id="GO:1901981">
    <property type="term" value="F:phosphatidylinositol phosphate binding"/>
    <property type="evidence" value="ECO:0007669"/>
    <property type="project" value="TreeGrafter"/>
</dbReference>
<dbReference type="PROSITE" id="PS00478">
    <property type="entry name" value="LIM_DOMAIN_1"/>
    <property type="match status" value="1"/>
</dbReference>
<dbReference type="GeneID" id="14887258"/>
<dbReference type="InterPro" id="IPR005113">
    <property type="entry name" value="uDENN_dom"/>
</dbReference>
<dbReference type="InterPro" id="IPR005112">
    <property type="entry name" value="dDENN_dom"/>
</dbReference>
<dbReference type="GO" id="GO:0032456">
    <property type="term" value="P:endocytic recycling"/>
    <property type="evidence" value="ECO:0007669"/>
    <property type="project" value="TreeGrafter"/>
</dbReference>
<feature type="domain" description="UDENN" evidence="8">
    <location>
        <begin position="9"/>
        <end position="386"/>
    </location>
</feature>
<dbReference type="InterPro" id="IPR040032">
    <property type="entry name" value="DENND1A/B/C"/>
</dbReference>
<keyword evidence="2 5" id="KW-0479">Metal-binding</keyword>
<evidence type="ECO:0000259" key="7">
    <source>
        <dbReference type="PROSITE" id="PS50023"/>
    </source>
</evidence>
<dbReference type="GO" id="GO:0030136">
    <property type="term" value="C:clathrin-coated vesicle"/>
    <property type="evidence" value="ECO:0007669"/>
    <property type="project" value="UniProtKB-SubCell"/>
</dbReference>
<dbReference type="InterPro" id="IPR043153">
    <property type="entry name" value="DENN_C"/>
</dbReference>
<evidence type="ECO:0000256" key="2">
    <source>
        <dbReference type="ARBA" id="ARBA00022723"/>
    </source>
</evidence>
<dbReference type="Gene3D" id="2.10.110.10">
    <property type="entry name" value="Cysteine Rich Protein"/>
    <property type="match status" value="1"/>
</dbReference>
<dbReference type="Gene3D" id="3.40.50.11500">
    <property type="match status" value="1"/>
</dbReference>
<dbReference type="AlphaFoldDB" id="A0A0A1U2Y5"/>
<gene>
    <name evidence="9" type="ORF">EIN_229350</name>
</gene>
<dbReference type="VEuPathDB" id="AmoebaDB:EIN_229350"/>
<feature type="region of interest" description="Disordered" evidence="6">
    <location>
        <begin position="526"/>
        <end position="571"/>
    </location>
</feature>
<dbReference type="PROSITE" id="PS50023">
    <property type="entry name" value="LIM_DOMAIN_2"/>
    <property type="match status" value="1"/>
</dbReference>
<dbReference type="GO" id="GO:0005829">
    <property type="term" value="C:cytosol"/>
    <property type="evidence" value="ECO:0007669"/>
    <property type="project" value="TreeGrafter"/>
</dbReference>
<feature type="compositionally biased region" description="Basic and acidic residues" evidence="6">
    <location>
        <begin position="526"/>
        <end position="554"/>
    </location>
</feature>
<feature type="domain" description="LIM zinc-binding" evidence="7">
    <location>
        <begin position="427"/>
        <end position="488"/>
    </location>
</feature>
<evidence type="ECO:0000259" key="8">
    <source>
        <dbReference type="PROSITE" id="PS50211"/>
    </source>
</evidence>
<keyword evidence="3 5" id="KW-0862">Zinc</keyword>
<keyword evidence="5" id="KW-0440">LIM domain</keyword>
<name>A0A0A1U2Y5_ENTIV</name>
<dbReference type="GO" id="GO:0046872">
    <property type="term" value="F:metal ion binding"/>
    <property type="evidence" value="ECO:0007669"/>
    <property type="project" value="UniProtKB-KW"/>
</dbReference>
<dbReference type="CDD" id="cd08368">
    <property type="entry name" value="LIM"/>
    <property type="match status" value="1"/>
</dbReference>
<protein>
    <submittedName>
        <fullName evidence="9">Denn domain containing protein, putative</fullName>
    </submittedName>
</protein>
<sequence length="571" mass="66497">MEKCDKLVENIIHLKCIKKEEGIGFECISQCPVKDPSLQTMVFPFCFPEGDAIIEKKDNLVHAELQMNESFAFILTDINAERRYVYCRRFTHHKFLECFCIVTDKPFESLYSKILDKAIIIRKISLALLGKFFEDITKQPVPATNGIVTNINFRQIPYEIVSEENTRKRHSFNVKNLLNLFGASFLVDIIGNIMTERKFIFLGESISLISDTIIALTSLLHPFVWHHVLVPILPLQLSSYPTAPMPYLIGVQKNLWGSVKQECEGGMDDTIVIDIDKGYQVEGYDYSPVFNSDSANILRSQLSLLQKSEEEFDNEEVYEIFRVFFYKIFHNYFDFFIRNSDQKIVFDKEAFCAQLNVYDQEFFKKFEESQMCFMFFNMRAKQKAENNKIEELCPFALPPKRPEAEVLGCFTLMTEVADVESDQPFSMACRYCFMPIGGNEPCSLLQPNKLYHINCFRCICCGRILEGDVLPDPTQLVCMYCHLLEREEMDKLDLDYVIKRDQKMTKNERKVAKCLKKKFKRETLKEKKEKEKEKIKEKEEEKQKEKQKEKEKSNSSDSNNNSCSNNTSGMS</sequence>
<dbReference type="PANTHER" id="PTHR13196:SF14">
    <property type="entry name" value="UDENN DOMAIN-CONTAINING PROTEIN"/>
    <property type="match status" value="1"/>
</dbReference>
<evidence type="ECO:0000256" key="3">
    <source>
        <dbReference type="ARBA" id="ARBA00022833"/>
    </source>
</evidence>
<evidence type="ECO:0000256" key="1">
    <source>
        <dbReference type="ARBA" id="ARBA00004132"/>
    </source>
</evidence>
<proteinExistence type="predicted"/>
<dbReference type="GO" id="GO:0005085">
    <property type="term" value="F:guanyl-nucleotide exchange factor activity"/>
    <property type="evidence" value="ECO:0007669"/>
    <property type="project" value="InterPro"/>
</dbReference>
<dbReference type="PROSITE" id="PS50211">
    <property type="entry name" value="DENN"/>
    <property type="match status" value="1"/>
</dbReference>
<evidence type="ECO:0000256" key="6">
    <source>
        <dbReference type="SAM" id="MobiDB-lite"/>
    </source>
</evidence>
<dbReference type="RefSeq" id="XP_004255183.1">
    <property type="nucleotide sequence ID" value="XM_004255135.1"/>
</dbReference>
<dbReference type="PANTHER" id="PTHR13196">
    <property type="entry name" value="DENN DOMAIN-CONTAINING"/>
    <property type="match status" value="1"/>
</dbReference>
<dbReference type="InterPro" id="IPR001194">
    <property type="entry name" value="cDENN_dom"/>
</dbReference>
<comment type="subcellular location">
    <subcellularLocation>
        <location evidence="1">Cytoplasmic vesicle</location>
        <location evidence="1">Clathrin-coated vesicle</location>
    </subcellularLocation>
</comment>
<keyword evidence="4" id="KW-0968">Cytoplasmic vesicle</keyword>
<dbReference type="SMART" id="SM00132">
    <property type="entry name" value="LIM"/>
    <property type="match status" value="1"/>
</dbReference>
<dbReference type="EMBL" id="KB206756">
    <property type="protein sequence ID" value="ELP88412.1"/>
    <property type="molecule type" value="Genomic_DNA"/>
</dbReference>
<dbReference type="Pfam" id="PF03456">
    <property type="entry name" value="uDENN"/>
    <property type="match status" value="1"/>
</dbReference>
<dbReference type="GO" id="GO:0006897">
    <property type="term" value="P:endocytosis"/>
    <property type="evidence" value="ECO:0007669"/>
    <property type="project" value="TreeGrafter"/>
</dbReference>
<evidence type="ECO:0000313" key="9">
    <source>
        <dbReference type="EMBL" id="ELP88412.1"/>
    </source>
</evidence>
<evidence type="ECO:0000256" key="5">
    <source>
        <dbReference type="PROSITE-ProRule" id="PRU00125"/>
    </source>
</evidence>
<dbReference type="SMART" id="SM00801">
    <property type="entry name" value="dDENN"/>
    <property type="match status" value="1"/>
</dbReference>
<dbReference type="InterPro" id="IPR001781">
    <property type="entry name" value="Znf_LIM"/>
</dbReference>
<dbReference type="KEGG" id="eiv:EIN_229350"/>
<accession>A0A0A1U2Y5</accession>
<feature type="compositionally biased region" description="Low complexity" evidence="6">
    <location>
        <begin position="555"/>
        <end position="571"/>
    </location>
</feature>
<dbReference type="Proteomes" id="UP000014680">
    <property type="component" value="Unassembled WGS sequence"/>
</dbReference>
<evidence type="ECO:0000313" key="10">
    <source>
        <dbReference type="Proteomes" id="UP000014680"/>
    </source>
</evidence>